<dbReference type="OrthoDB" id="5352641at2"/>
<reference evidence="1 2" key="1">
    <citation type="submission" date="2018-12" db="EMBL/GenBank/DDBJ databases">
        <authorList>
            <consortium name="Pathogen Informatics"/>
        </authorList>
    </citation>
    <scope>NUCLEOTIDE SEQUENCE [LARGE SCALE GENOMIC DNA]</scope>
    <source>
        <strain evidence="1 2">NCTC11541</strain>
    </source>
</reference>
<dbReference type="AlphaFoldDB" id="A0A3S5EMK4"/>
<sequence length="372" mass="42617">MKKNLALLGGALAFFLNACSSNDLSDEVVKKYEKSLNDSTQKIIQEQMSAFPNFKIDFKNFTCKADKAFVECQSPNFSLSNEKTKIFDIQNIKFRSNEIYTENNISGLISYKDYYTHLFAKRDKLEANLIFENLKLSDESIKAVENASKQLINDEKIAKLMQDLSKDTYNFTYTSLTTKNDKKLNYAFSYKLDNNKENVISTNLKGSFKEEIFTLLDNLNVKFDTNQLAVNLTNSPQKFEEDFNNNFEEFLKQGTLKEFNFNFNLQTNNAFSPYINMAKASLEALQNQSSNEEQNLLYSQVLELINDVSKDPLYKLNLALGFKDIPVSDFINLKEESIAKIIINGKDFSAILKTINQLSQIGNSNPLDEIYP</sequence>
<organism evidence="1 2">
    <name type="scientific">Campylobacter upsaliensis</name>
    <dbReference type="NCBI Taxonomy" id="28080"/>
    <lineage>
        <taxon>Bacteria</taxon>
        <taxon>Pseudomonadati</taxon>
        <taxon>Campylobacterota</taxon>
        <taxon>Epsilonproteobacteria</taxon>
        <taxon>Campylobacterales</taxon>
        <taxon>Campylobacteraceae</taxon>
        <taxon>Campylobacter</taxon>
    </lineage>
</organism>
<dbReference type="Pfam" id="PF16668">
    <property type="entry name" value="JLPA"/>
    <property type="match status" value="1"/>
</dbReference>
<dbReference type="GO" id="GO:0007155">
    <property type="term" value="P:cell adhesion"/>
    <property type="evidence" value="ECO:0007669"/>
    <property type="project" value="InterPro"/>
</dbReference>
<gene>
    <name evidence="1" type="primary">jlpA</name>
    <name evidence="1" type="ORF">NCTC11541_01136</name>
</gene>
<keyword evidence="1" id="KW-0449">Lipoprotein</keyword>
<evidence type="ECO:0000313" key="1">
    <source>
        <dbReference type="EMBL" id="VEG85094.1"/>
    </source>
</evidence>
<dbReference type="EMBL" id="LR134372">
    <property type="protein sequence ID" value="VEG85094.1"/>
    <property type="molecule type" value="Genomic_DNA"/>
</dbReference>
<proteinExistence type="predicted"/>
<dbReference type="Proteomes" id="UP000278157">
    <property type="component" value="Chromosome"/>
</dbReference>
<dbReference type="RefSeq" id="WP_027303499.1">
    <property type="nucleotide sequence ID" value="NZ_CBCRZS010000024.1"/>
</dbReference>
<dbReference type="InterPro" id="IPR032077">
    <property type="entry name" value="JLPA"/>
</dbReference>
<protein>
    <submittedName>
        <fullName evidence="1">Surface exposed lipoprotein JlpA</fullName>
    </submittedName>
</protein>
<accession>A0A3S5EMK4</accession>
<name>A0A3S5EMK4_CAMUP</name>
<evidence type="ECO:0000313" key="2">
    <source>
        <dbReference type="Proteomes" id="UP000278157"/>
    </source>
</evidence>